<evidence type="ECO:0000313" key="5">
    <source>
        <dbReference type="Proteomes" id="UP000234881"/>
    </source>
</evidence>
<proteinExistence type="predicted"/>
<feature type="compositionally biased region" description="Polar residues" evidence="1">
    <location>
        <begin position="84"/>
        <end position="95"/>
    </location>
</feature>
<evidence type="ECO:0000313" key="4">
    <source>
        <dbReference type="EMBL" id="PLW78924.1"/>
    </source>
</evidence>
<feature type="region of interest" description="Disordered" evidence="1">
    <location>
        <begin position="1"/>
        <end position="121"/>
    </location>
</feature>
<dbReference type="Gene3D" id="3.30.750.140">
    <property type="match status" value="1"/>
</dbReference>
<sequence>MTDQAIQTLGTMKQSTTPSPIGSKDQSSGQGIGKKGDQRGQHPFKGCVEQQDGATVSKETSLTETDEQKTDFDKVFEGIDAQKSKSTQKGETATSDAIDLQSDGSTPAQDSKPTTSEQTGSESAFARLLSAVAPEKIAVETASLANEGMQKESSPLLQSQNHASTHAKGSQMANAAAGLFDAYAVDVRPASAFDKIVPIVKETILTPTQRAMKDGFSIIRQETHFAPTATLETNTIAATGTIIQQVGTAIGKELSPSVFGQQGSTPQTTATAPRPDTGSFRINNGSEALRVLDIQLHPADLGKVRLSIRLNDTSVDVRVEASNAATAKILEGNKQALDQLLQKAGYRADHISIVAIDDKSGSQIAPPSTANSSQSQNSAQEDGASFSTGDQAHSGEGGNEDDGQATGQSDDINLMSDHPSANGSDEESHEAHRTLSRGITL</sequence>
<reference evidence="3 5" key="1">
    <citation type="submission" date="2018-01" db="EMBL/GenBank/DDBJ databases">
        <title>The draft genome sequence of Cohaesibacter sp. H1304.</title>
        <authorList>
            <person name="Wang N.-N."/>
            <person name="Du Z.-J."/>
        </authorList>
    </citation>
    <scope>NUCLEOTIDE SEQUENCE [LARGE SCALE GENOMIC DNA]</scope>
    <source>
        <strain evidence="3 5">H1304</strain>
    </source>
</reference>
<comment type="caution">
    <text evidence="3">The sequence shown here is derived from an EMBL/GenBank/DDBJ whole genome shotgun (WGS) entry which is preliminary data.</text>
</comment>
<dbReference type="CDD" id="cd17470">
    <property type="entry name" value="T3SS_Flik_C"/>
    <property type="match status" value="1"/>
</dbReference>
<evidence type="ECO:0000256" key="1">
    <source>
        <dbReference type="SAM" id="MobiDB-lite"/>
    </source>
</evidence>
<feature type="compositionally biased region" description="Polar residues" evidence="1">
    <location>
        <begin position="1"/>
        <end position="29"/>
    </location>
</feature>
<dbReference type="Pfam" id="PF02120">
    <property type="entry name" value="Flg_hook"/>
    <property type="match status" value="1"/>
</dbReference>
<feature type="compositionally biased region" description="Basic and acidic residues" evidence="1">
    <location>
        <begin position="66"/>
        <end position="83"/>
    </location>
</feature>
<feature type="region of interest" description="Disordered" evidence="1">
    <location>
        <begin position="149"/>
        <end position="169"/>
    </location>
</feature>
<gene>
    <name evidence="4" type="ORF">C0081_01415</name>
    <name evidence="3" type="ORF">C0081_19455</name>
</gene>
<protein>
    <recommendedName>
        <fullName evidence="2">Flagellar hook-length control protein-like C-terminal domain-containing protein</fullName>
    </recommendedName>
</protein>
<feature type="compositionally biased region" description="Polar residues" evidence="1">
    <location>
        <begin position="258"/>
        <end position="271"/>
    </location>
</feature>
<feature type="compositionally biased region" description="Low complexity" evidence="1">
    <location>
        <begin position="365"/>
        <end position="380"/>
    </location>
</feature>
<evidence type="ECO:0000313" key="3">
    <source>
        <dbReference type="EMBL" id="PLW75517.1"/>
    </source>
</evidence>
<feature type="compositionally biased region" description="Polar residues" evidence="1">
    <location>
        <begin position="52"/>
        <end position="63"/>
    </location>
</feature>
<dbReference type="InterPro" id="IPR038610">
    <property type="entry name" value="FliK-like_C_sf"/>
</dbReference>
<organism evidence="3 5">
    <name type="scientific">Cohaesibacter celericrescens</name>
    <dbReference type="NCBI Taxonomy" id="2067669"/>
    <lineage>
        <taxon>Bacteria</taxon>
        <taxon>Pseudomonadati</taxon>
        <taxon>Pseudomonadota</taxon>
        <taxon>Alphaproteobacteria</taxon>
        <taxon>Hyphomicrobiales</taxon>
        <taxon>Cohaesibacteraceae</taxon>
    </lineage>
</organism>
<dbReference type="RefSeq" id="WP_101532008.1">
    <property type="nucleotide sequence ID" value="NZ_PKUQ01000001.1"/>
</dbReference>
<dbReference type="InterPro" id="IPR021136">
    <property type="entry name" value="Flagellar_hook_control-like_C"/>
</dbReference>
<feature type="compositionally biased region" description="Polar residues" evidence="1">
    <location>
        <begin position="102"/>
        <end position="121"/>
    </location>
</feature>
<dbReference type="EMBL" id="PKUQ01000001">
    <property type="protein sequence ID" value="PLW78924.1"/>
    <property type="molecule type" value="Genomic_DNA"/>
</dbReference>
<dbReference type="AlphaFoldDB" id="A0A2N5XM63"/>
<accession>A0A2N5XM63</accession>
<dbReference type="Proteomes" id="UP000234881">
    <property type="component" value="Unassembled WGS sequence"/>
</dbReference>
<name>A0A2N5XM63_9HYPH</name>
<dbReference type="OrthoDB" id="7676733at2"/>
<feature type="compositionally biased region" description="Polar residues" evidence="1">
    <location>
        <begin position="151"/>
        <end position="169"/>
    </location>
</feature>
<keyword evidence="5" id="KW-1185">Reference proteome</keyword>
<feature type="region of interest" description="Disordered" evidence="1">
    <location>
        <begin position="257"/>
        <end position="279"/>
    </location>
</feature>
<evidence type="ECO:0000259" key="2">
    <source>
        <dbReference type="Pfam" id="PF02120"/>
    </source>
</evidence>
<feature type="domain" description="Flagellar hook-length control protein-like C-terminal" evidence="2">
    <location>
        <begin position="291"/>
        <end position="358"/>
    </location>
</feature>
<feature type="region of interest" description="Disordered" evidence="1">
    <location>
        <begin position="362"/>
        <end position="441"/>
    </location>
</feature>
<dbReference type="EMBL" id="PKUQ01000050">
    <property type="protein sequence ID" value="PLW75517.1"/>
    <property type="molecule type" value="Genomic_DNA"/>
</dbReference>